<evidence type="ECO:0000313" key="2">
    <source>
        <dbReference type="EMBL" id="CAG2208567.1"/>
    </source>
</evidence>
<evidence type="ECO:0000313" key="3">
    <source>
        <dbReference type="Proteomes" id="UP000683360"/>
    </source>
</evidence>
<dbReference type="InterPro" id="IPR026652">
    <property type="entry name" value="CEP128"/>
</dbReference>
<evidence type="ECO:0000256" key="1">
    <source>
        <dbReference type="SAM" id="MobiDB-lite"/>
    </source>
</evidence>
<organism evidence="2 3">
    <name type="scientific">Mytilus edulis</name>
    <name type="common">Blue mussel</name>
    <dbReference type="NCBI Taxonomy" id="6550"/>
    <lineage>
        <taxon>Eukaryota</taxon>
        <taxon>Metazoa</taxon>
        <taxon>Spiralia</taxon>
        <taxon>Lophotrochozoa</taxon>
        <taxon>Mollusca</taxon>
        <taxon>Bivalvia</taxon>
        <taxon>Autobranchia</taxon>
        <taxon>Pteriomorphia</taxon>
        <taxon>Mytilida</taxon>
        <taxon>Mytiloidea</taxon>
        <taxon>Mytilidae</taxon>
        <taxon>Mytilinae</taxon>
        <taxon>Mytilus</taxon>
    </lineage>
</organism>
<feature type="compositionally biased region" description="Basic and acidic residues" evidence="1">
    <location>
        <begin position="41"/>
        <end position="60"/>
    </location>
</feature>
<feature type="compositionally biased region" description="Basic and acidic residues" evidence="1">
    <location>
        <begin position="272"/>
        <end position="281"/>
    </location>
</feature>
<gene>
    <name evidence="2" type="ORF">MEDL_22722</name>
</gene>
<dbReference type="OrthoDB" id="10046318at2759"/>
<feature type="region of interest" description="Disordered" evidence="1">
    <location>
        <begin position="272"/>
        <end position="295"/>
    </location>
</feature>
<accession>A0A8S3RP63</accession>
<feature type="region of interest" description="Disordered" evidence="1">
    <location>
        <begin position="515"/>
        <end position="541"/>
    </location>
</feature>
<dbReference type="GO" id="GO:0005814">
    <property type="term" value="C:centriole"/>
    <property type="evidence" value="ECO:0007669"/>
    <property type="project" value="TreeGrafter"/>
</dbReference>
<dbReference type="PANTHER" id="PTHR46657">
    <property type="entry name" value="CENTROSOMAL PROTEIN OF 128 KDA"/>
    <property type="match status" value="1"/>
</dbReference>
<proteinExistence type="predicted"/>
<reference evidence="2" key="1">
    <citation type="submission" date="2021-03" db="EMBL/GenBank/DDBJ databases">
        <authorList>
            <person name="Bekaert M."/>
        </authorList>
    </citation>
    <scope>NUCLEOTIDE SEQUENCE</scope>
</reference>
<comment type="caution">
    <text evidence="2">The sequence shown here is derived from an EMBL/GenBank/DDBJ whole genome shotgun (WGS) entry which is preliminary data.</text>
</comment>
<name>A0A8S3RP63_MYTED</name>
<dbReference type="GO" id="GO:0000922">
    <property type="term" value="C:spindle pole"/>
    <property type="evidence" value="ECO:0007669"/>
    <property type="project" value="TreeGrafter"/>
</dbReference>
<dbReference type="Proteomes" id="UP000683360">
    <property type="component" value="Unassembled WGS sequence"/>
</dbReference>
<keyword evidence="3" id="KW-1185">Reference proteome</keyword>
<sequence>MDDRVHRLTDNLQGTTRNLRSLDRMLDSYRDVTREQRSSVDRLRDEVSRTNDQVRRERARSPSYRDYGSDSEFEGSPTVTRRSEGREVLLFRPSVSIRSWTEGKGEYEARRTMKDISETLKKMPHEDPVASRVERRLNAIQNELRGDRDRHAYDRYDELLNLSTDLRQAINQNQHYAQQASDERVRNQYLQSEANKIRVESDLDNLKRKLDQSEGGKVALQAQVDELRSQLHRIDNEKGRLKQRWMTTLTKDLDNREKQAAKLITQLKEMSDKFEASDRQKNQLQTNYDDSSNKVKEVTKDLEKTTNELRNTQLSLHESEKKKDEFKARAQETVRQWKMKVKQLEREVDRHKHGANQLIQRNEQLVKDLESHRHQLHHNGMQMENMKRELGDALAVRAAQDEQIRVKDVELNELKSVRIDMDREVRDSRTIVERMENELNNNAAKLATVTEERNRIEDRMSSLEAAHLLAQDQANQLQHEIKELSSIKAEIAAKLSESNGKLHDLKQNYIEMQHREKAARDEAKLYQRQLHEEKENHQEQI</sequence>
<protein>
    <submittedName>
        <fullName evidence="2">CEP128</fullName>
    </submittedName>
</protein>
<dbReference type="AlphaFoldDB" id="A0A8S3RP63"/>
<dbReference type="PANTHER" id="PTHR46657:SF1">
    <property type="entry name" value="CENTROSOMAL PROTEIN OF 128 KDA"/>
    <property type="match status" value="1"/>
</dbReference>
<feature type="region of interest" description="Disordered" evidence="1">
    <location>
        <begin position="41"/>
        <end position="80"/>
    </location>
</feature>
<dbReference type="EMBL" id="CAJPWZ010001113">
    <property type="protein sequence ID" value="CAG2208567.1"/>
    <property type="molecule type" value="Genomic_DNA"/>
</dbReference>